<sequence>MLLMPVSDETRYYPEMDYPELSMAAAAGHSQLVRSVYLFLSLDHIVDGISTTMLKAGALSAAIFPNVTELVLYFNRSNVFIQGK</sequence>
<comment type="caution">
    <text evidence="1">The sequence shown here is derived from an EMBL/GenBank/DDBJ whole genome shotgun (WGS) entry which is preliminary data.</text>
</comment>
<keyword evidence="2" id="KW-1185">Reference proteome</keyword>
<reference evidence="1 2" key="1">
    <citation type="submission" date="2016-07" db="EMBL/GenBank/DDBJ databases">
        <title>Pervasive Adenine N6-methylation of Active Genes in Fungi.</title>
        <authorList>
            <consortium name="DOE Joint Genome Institute"/>
            <person name="Mondo S.J."/>
            <person name="Dannebaum R.O."/>
            <person name="Kuo R.C."/>
            <person name="Labutti K."/>
            <person name="Haridas S."/>
            <person name="Kuo A."/>
            <person name="Salamov A."/>
            <person name="Ahrendt S.R."/>
            <person name="Lipzen A."/>
            <person name="Sullivan W."/>
            <person name="Andreopoulos W.B."/>
            <person name="Clum A."/>
            <person name="Lindquist E."/>
            <person name="Daum C."/>
            <person name="Ramamoorthy G.K."/>
            <person name="Gryganskyi A."/>
            <person name="Culley D."/>
            <person name="Magnuson J.K."/>
            <person name="James T.Y."/>
            <person name="O'Malley M.A."/>
            <person name="Stajich J.E."/>
            <person name="Spatafora J.W."/>
            <person name="Visel A."/>
            <person name="Grigoriev I.V."/>
        </authorList>
    </citation>
    <scope>NUCLEOTIDE SEQUENCE [LARGE SCALE GENOMIC DNA]</scope>
    <source>
        <strain evidence="1 2">ATCC 12442</strain>
    </source>
</reference>
<evidence type="ECO:0000313" key="2">
    <source>
        <dbReference type="Proteomes" id="UP000193922"/>
    </source>
</evidence>
<protein>
    <submittedName>
        <fullName evidence="1">Uncharacterized protein</fullName>
    </submittedName>
</protein>
<name>A0A1Y1W0A2_9FUNG</name>
<evidence type="ECO:0000313" key="1">
    <source>
        <dbReference type="EMBL" id="ORX66534.1"/>
    </source>
</evidence>
<dbReference type="AlphaFoldDB" id="A0A1Y1W0A2"/>
<dbReference type="RefSeq" id="XP_040740522.1">
    <property type="nucleotide sequence ID" value="XM_040888551.1"/>
</dbReference>
<dbReference type="GeneID" id="63805199"/>
<organism evidence="1 2">
    <name type="scientific">Linderina pennispora</name>
    <dbReference type="NCBI Taxonomy" id="61395"/>
    <lineage>
        <taxon>Eukaryota</taxon>
        <taxon>Fungi</taxon>
        <taxon>Fungi incertae sedis</taxon>
        <taxon>Zoopagomycota</taxon>
        <taxon>Kickxellomycotina</taxon>
        <taxon>Kickxellomycetes</taxon>
        <taxon>Kickxellales</taxon>
        <taxon>Kickxellaceae</taxon>
        <taxon>Linderina</taxon>
    </lineage>
</organism>
<accession>A0A1Y1W0A2</accession>
<dbReference type="EMBL" id="MCFD01000015">
    <property type="protein sequence ID" value="ORX66534.1"/>
    <property type="molecule type" value="Genomic_DNA"/>
</dbReference>
<dbReference type="Proteomes" id="UP000193922">
    <property type="component" value="Unassembled WGS sequence"/>
</dbReference>
<proteinExistence type="predicted"/>
<gene>
    <name evidence="1" type="ORF">DL89DRAFT_270072</name>
</gene>